<reference evidence="1" key="2">
    <citation type="submission" date="2015-07" db="EMBL/GenBank/DDBJ databases">
        <authorList>
            <person name="Noorani M."/>
        </authorList>
    </citation>
    <scope>NUCLEOTIDE SEQUENCE</scope>
    <source>
        <strain evidence="1">Yugu1</strain>
    </source>
</reference>
<organism evidence="1">
    <name type="scientific">Setaria italica</name>
    <name type="common">Foxtail millet</name>
    <name type="synonym">Panicum italicum</name>
    <dbReference type="NCBI Taxonomy" id="4555"/>
    <lineage>
        <taxon>Eukaryota</taxon>
        <taxon>Viridiplantae</taxon>
        <taxon>Streptophyta</taxon>
        <taxon>Embryophyta</taxon>
        <taxon>Tracheophyta</taxon>
        <taxon>Spermatophyta</taxon>
        <taxon>Magnoliopsida</taxon>
        <taxon>Liliopsida</taxon>
        <taxon>Poales</taxon>
        <taxon>Poaceae</taxon>
        <taxon>PACMAD clade</taxon>
        <taxon>Panicoideae</taxon>
        <taxon>Panicodae</taxon>
        <taxon>Paniceae</taxon>
        <taxon>Cenchrinae</taxon>
        <taxon>Setaria</taxon>
    </lineage>
</organism>
<gene>
    <name evidence="1" type="ORF">SETIT_2G273000v2</name>
</gene>
<evidence type="ECO:0000313" key="1">
    <source>
        <dbReference type="EMBL" id="RCV12486.1"/>
    </source>
</evidence>
<sequence length="117" mass="13130">MVSFTLHRRNGVRQRTQVESWGARFRTSRITFQFLFFGMRGVGGTHPSRVYANSVQADVFSSTSFSLKNSPTWRSNTNILQEHLHVSEKPFGTTPASFPTTTAISRTTTAISRCTPT</sequence>
<dbReference type="EMBL" id="CM003529">
    <property type="protein sequence ID" value="RCV12486.1"/>
    <property type="molecule type" value="Genomic_DNA"/>
</dbReference>
<accession>A0A368Q371</accession>
<reference evidence="1" key="1">
    <citation type="journal article" date="2012" name="Nat. Biotechnol.">
        <title>Reference genome sequence of the model plant Setaria.</title>
        <authorList>
            <person name="Bennetzen J.L."/>
            <person name="Schmutz J."/>
            <person name="Wang H."/>
            <person name="Percifield R."/>
            <person name="Hawkins J."/>
            <person name="Pontaroli A.C."/>
            <person name="Estep M."/>
            <person name="Feng L."/>
            <person name="Vaughn J.N."/>
            <person name="Grimwood J."/>
            <person name="Jenkins J."/>
            <person name="Barry K."/>
            <person name="Lindquist E."/>
            <person name="Hellsten U."/>
            <person name="Deshpande S."/>
            <person name="Wang X."/>
            <person name="Wu X."/>
            <person name="Mitros T."/>
            <person name="Triplett J."/>
            <person name="Yang X."/>
            <person name="Ye C.Y."/>
            <person name="Mauro-Herrera M."/>
            <person name="Wang L."/>
            <person name="Li P."/>
            <person name="Sharma M."/>
            <person name="Sharma R."/>
            <person name="Ronald P.C."/>
            <person name="Panaud O."/>
            <person name="Kellogg E.A."/>
            <person name="Brutnell T.P."/>
            <person name="Doust A.N."/>
            <person name="Tuskan G.A."/>
            <person name="Rokhsar D."/>
            <person name="Devos K.M."/>
        </authorList>
    </citation>
    <scope>NUCLEOTIDE SEQUENCE [LARGE SCALE GENOMIC DNA]</scope>
    <source>
        <strain evidence="1">Yugu1</strain>
    </source>
</reference>
<protein>
    <submittedName>
        <fullName evidence="1">Uncharacterized protein</fullName>
    </submittedName>
</protein>
<proteinExistence type="predicted"/>
<name>A0A368Q371_SETIT</name>
<dbReference type="AlphaFoldDB" id="A0A368Q371"/>